<organism evidence="2 3">
    <name type="scientific">Parasedimentitalea denitrificans</name>
    <dbReference type="NCBI Taxonomy" id="2211118"/>
    <lineage>
        <taxon>Bacteria</taxon>
        <taxon>Pseudomonadati</taxon>
        <taxon>Pseudomonadota</taxon>
        <taxon>Alphaproteobacteria</taxon>
        <taxon>Rhodobacterales</taxon>
        <taxon>Paracoccaceae</taxon>
        <taxon>Parasedimentitalea</taxon>
    </lineage>
</organism>
<evidence type="ECO:0000313" key="2">
    <source>
        <dbReference type="EMBL" id="NIZ61997.1"/>
    </source>
</evidence>
<dbReference type="Gene3D" id="1.10.101.10">
    <property type="entry name" value="PGBD-like superfamily/PGBD"/>
    <property type="match status" value="1"/>
</dbReference>
<gene>
    <name evidence="2" type="ORF">DL239_13530</name>
</gene>
<dbReference type="InterPro" id="IPR002477">
    <property type="entry name" value="Peptidoglycan-bd-like"/>
</dbReference>
<dbReference type="InterPro" id="IPR036366">
    <property type="entry name" value="PGBDSf"/>
</dbReference>
<accession>A0ABX0W8X8</accession>
<dbReference type="EMBL" id="QHLQ01000013">
    <property type="protein sequence ID" value="NIZ61997.1"/>
    <property type="molecule type" value="Genomic_DNA"/>
</dbReference>
<dbReference type="SUPFAM" id="SSF47090">
    <property type="entry name" value="PGBD-like"/>
    <property type="match status" value="1"/>
</dbReference>
<evidence type="ECO:0000259" key="1">
    <source>
        <dbReference type="Pfam" id="PF01471"/>
    </source>
</evidence>
<protein>
    <recommendedName>
        <fullName evidence="1">Peptidoglycan binding-like domain-containing protein</fullName>
    </recommendedName>
</protein>
<proteinExistence type="predicted"/>
<dbReference type="RefSeq" id="WP_167684633.1">
    <property type="nucleotide sequence ID" value="NZ_QHLQ01000013.1"/>
</dbReference>
<dbReference type="InterPro" id="IPR036365">
    <property type="entry name" value="PGBD-like_sf"/>
</dbReference>
<dbReference type="Proteomes" id="UP001429564">
    <property type="component" value="Unassembled WGS sequence"/>
</dbReference>
<keyword evidence="3" id="KW-1185">Reference proteome</keyword>
<reference evidence="2 3" key="1">
    <citation type="submission" date="2018-05" db="EMBL/GenBank/DDBJ databases">
        <authorList>
            <person name="Zhang Y.-J."/>
        </authorList>
    </citation>
    <scope>NUCLEOTIDE SEQUENCE [LARGE SCALE GENOMIC DNA]</scope>
    <source>
        <strain evidence="2 3">CY04</strain>
    </source>
</reference>
<feature type="domain" description="Peptidoglycan binding-like" evidence="1">
    <location>
        <begin position="13"/>
        <end position="65"/>
    </location>
</feature>
<evidence type="ECO:0000313" key="3">
    <source>
        <dbReference type="Proteomes" id="UP001429564"/>
    </source>
</evidence>
<dbReference type="Pfam" id="PF01471">
    <property type="entry name" value="PG_binding_1"/>
    <property type="match status" value="1"/>
</dbReference>
<comment type="caution">
    <text evidence="2">The sequence shown here is derived from an EMBL/GenBank/DDBJ whole genome shotgun (WGS) entry which is preliminary data.</text>
</comment>
<name>A0ABX0W8X8_9RHOB</name>
<sequence>MPALAEPNTSSKVVLEAQKLLNKSALQTRAPESGALDKNTIAAIKQYQIESGMRPTGVLDKALMDNLRKSAKLPNPDVQVVIIGKVYLFTHAEHKQLIKRIISDFRTPMLKLRNAVSEARIYWDNQNELLNDQYIVGWCIEAYSGASLPPESLIKKAEKGLAACQKALDAGDLLAFKAAFPKAEKQADDARKKMREYLSKIIDGGETMVTGLQFVSTTSFVIVGIIAVPVAAGMGAGAITAGVVAGAGTAAVETLSHEVGKGIAGTSDGVGDAALNVLRDAFIGGSVGALIKGKGAEKILAKIGPTIAKKLSGEMFKKASEKVVVKFVINYLKKNGADILEGIIKECLKSYKSNAKGLTFNVFVGIVAKEVLTAGVFSKFAKSGEVASKAVYNKLSSKVKKDLIKSLGEGAKEKDLLPIFAKVFEETQKEVGGKVYDKVLDAATGTETPKNIEDKILGEFATNKKLIARLEAESAKQGKKKKK</sequence>